<dbReference type="FunFam" id="2.60.40.10:FF:000017">
    <property type="entry name" value="Down syndrome cell adhesion molecule b"/>
    <property type="match status" value="1"/>
</dbReference>
<dbReference type="OrthoDB" id="643377at2759"/>
<dbReference type="InterPro" id="IPR013783">
    <property type="entry name" value="Ig-like_fold"/>
</dbReference>
<feature type="transmembrane region" description="Helical" evidence="12">
    <location>
        <begin position="386"/>
        <end position="411"/>
    </location>
</feature>
<comment type="subcellular location">
    <subcellularLocation>
        <location evidence="1">Membrane</location>
        <topology evidence="1">Single-pass membrane protein</topology>
    </subcellularLocation>
</comment>
<dbReference type="SUPFAM" id="SSF48726">
    <property type="entry name" value="Immunoglobulin"/>
    <property type="match status" value="1"/>
</dbReference>
<dbReference type="GeneID" id="108676715"/>
<evidence type="ECO:0000259" key="14">
    <source>
        <dbReference type="PROSITE" id="PS50835"/>
    </source>
</evidence>
<keyword evidence="6" id="KW-0130">Cell adhesion</keyword>
<organism evidence="15 16">
    <name type="scientific">Hyalella azteca</name>
    <name type="common">Amphipod</name>
    <dbReference type="NCBI Taxonomy" id="294128"/>
    <lineage>
        <taxon>Eukaryota</taxon>
        <taxon>Metazoa</taxon>
        <taxon>Ecdysozoa</taxon>
        <taxon>Arthropoda</taxon>
        <taxon>Crustacea</taxon>
        <taxon>Multicrustacea</taxon>
        <taxon>Malacostraca</taxon>
        <taxon>Eumalacostraca</taxon>
        <taxon>Peracarida</taxon>
        <taxon>Amphipoda</taxon>
        <taxon>Senticaudata</taxon>
        <taxon>Talitrida</taxon>
        <taxon>Talitroidea</taxon>
        <taxon>Hyalellidae</taxon>
        <taxon>Hyalella</taxon>
    </lineage>
</organism>
<evidence type="ECO:0000256" key="5">
    <source>
        <dbReference type="ARBA" id="ARBA00022737"/>
    </source>
</evidence>
<dbReference type="AlphaFoldDB" id="A0A8B7P2J8"/>
<dbReference type="SMART" id="SM00082">
    <property type="entry name" value="LRRCT"/>
    <property type="match status" value="1"/>
</dbReference>
<reference evidence="16" key="1">
    <citation type="submission" date="2025-08" db="UniProtKB">
        <authorList>
            <consortium name="RefSeq"/>
        </authorList>
    </citation>
    <scope>IDENTIFICATION</scope>
    <source>
        <tissue evidence="16">Whole organism</tissue>
    </source>
</reference>
<evidence type="ECO:0000256" key="3">
    <source>
        <dbReference type="ARBA" id="ARBA00022692"/>
    </source>
</evidence>
<keyword evidence="7 12" id="KW-1133">Transmembrane helix</keyword>
<keyword evidence="4 13" id="KW-0732">Signal</keyword>
<feature type="domain" description="Ig-like" evidence="14">
    <location>
        <begin position="271"/>
        <end position="372"/>
    </location>
</feature>
<dbReference type="InterPro" id="IPR001611">
    <property type="entry name" value="Leu-rich_rpt"/>
</dbReference>
<dbReference type="KEGG" id="hazt:108676715"/>
<dbReference type="InterPro" id="IPR007110">
    <property type="entry name" value="Ig-like_dom"/>
</dbReference>
<dbReference type="InterPro" id="IPR003599">
    <property type="entry name" value="Ig_sub"/>
</dbReference>
<dbReference type="InterPro" id="IPR003591">
    <property type="entry name" value="Leu-rich_rpt_typical-subtyp"/>
</dbReference>
<keyword evidence="3 12" id="KW-0812">Transmembrane</keyword>
<dbReference type="SMART" id="SM00408">
    <property type="entry name" value="IGc2"/>
    <property type="match status" value="1"/>
</dbReference>
<name>A0A8B7P2J8_HYAAZ</name>
<dbReference type="FunFam" id="3.80.10.10:FF:000082">
    <property type="entry name" value="Leucine-rich repeat-containing 24"/>
    <property type="match status" value="1"/>
</dbReference>
<dbReference type="InterPro" id="IPR036179">
    <property type="entry name" value="Ig-like_dom_sf"/>
</dbReference>
<feature type="signal peptide" evidence="13">
    <location>
        <begin position="1"/>
        <end position="31"/>
    </location>
</feature>
<dbReference type="PANTHER" id="PTHR45842">
    <property type="entry name" value="SYNAPTIC ADHESION-LIKE MOLECULE SALM"/>
    <property type="match status" value="1"/>
</dbReference>
<keyword evidence="9" id="KW-1015">Disulfide bond</keyword>
<evidence type="ECO:0000256" key="13">
    <source>
        <dbReference type="SAM" id="SignalP"/>
    </source>
</evidence>
<dbReference type="RefSeq" id="XP_018020334.1">
    <property type="nucleotide sequence ID" value="XM_018164845.2"/>
</dbReference>
<dbReference type="Gene3D" id="2.60.40.10">
    <property type="entry name" value="Immunoglobulins"/>
    <property type="match status" value="1"/>
</dbReference>
<keyword evidence="11" id="KW-0393">Immunoglobulin domain</keyword>
<evidence type="ECO:0000256" key="10">
    <source>
        <dbReference type="ARBA" id="ARBA00023180"/>
    </source>
</evidence>
<dbReference type="Gene3D" id="3.80.10.10">
    <property type="entry name" value="Ribonuclease Inhibitor"/>
    <property type="match status" value="2"/>
</dbReference>
<keyword evidence="15" id="KW-1185">Reference proteome</keyword>
<evidence type="ECO:0000256" key="9">
    <source>
        <dbReference type="ARBA" id="ARBA00023157"/>
    </source>
</evidence>
<dbReference type="SUPFAM" id="SSF52058">
    <property type="entry name" value="L domain-like"/>
    <property type="match status" value="1"/>
</dbReference>
<evidence type="ECO:0000256" key="4">
    <source>
        <dbReference type="ARBA" id="ARBA00022729"/>
    </source>
</evidence>
<dbReference type="Proteomes" id="UP000694843">
    <property type="component" value="Unplaced"/>
</dbReference>
<dbReference type="InterPro" id="IPR013098">
    <property type="entry name" value="Ig_I-set"/>
</dbReference>
<dbReference type="PANTHER" id="PTHR45842:SF12">
    <property type="entry name" value="KEKKON 5, ISOFORM A"/>
    <property type="match status" value="1"/>
</dbReference>
<accession>A0A8B7P2J8</accession>
<keyword evidence="8 12" id="KW-0472">Membrane</keyword>
<evidence type="ECO:0000256" key="1">
    <source>
        <dbReference type="ARBA" id="ARBA00004167"/>
    </source>
</evidence>
<evidence type="ECO:0000256" key="11">
    <source>
        <dbReference type="ARBA" id="ARBA00023319"/>
    </source>
</evidence>
<evidence type="ECO:0000256" key="12">
    <source>
        <dbReference type="SAM" id="Phobius"/>
    </source>
</evidence>
<keyword evidence="10" id="KW-0325">Glycoprotein</keyword>
<evidence type="ECO:0000256" key="8">
    <source>
        <dbReference type="ARBA" id="ARBA00023136"/>
    </source>
</evidence>
<protein>
    <submittedName>
        <fullName evidence="16">Leucine-rich repeat-containing protein 24</fullName>
    </submittedName>
</protein>
<dbReference type="OMA" id="MINIAYR"/>
<dbReference type="SMART" id="SM00409">
    <property type="entry name" value="IG"/>
    <property type="match status" value="1"/>
</dbReference>
<dbReference type="Pfam" id="PF13855">
    <property type="entry name" value="LRR_8"/>
    <property type="match status" value="2"/>
</dbReference>
<feature type="chain" id="PRO_5034665584" evidence="13">
    <location>
        <begin position="32"/>
        <end position="663"/>
    </location>
</feature>
<sequence length="663" mass="73810">MINIAYRDAACSPGWFFCALLACGLLGQALAGCPTVCQCKWRDGKEHVNCQDADFIDIPKGLDPTTQVLDLRNNRLIILPKGAFIETGLVNLQKVWMNFCQLRLLEKGAFEKLANLVELDLSDNYLNAVPTAALTDISGLRNLYLARNNLGPLQASIFTSVPSLVRLDVSYNNITAIHKQAFRTLSRLEVLKLSGNHLTTLSVNVLKPLVALHGLHVDNNPWHCDCHLRLLRQWLFQRNVAASIPPHCDSPERLKGRGWQTLGEDEFVCVPLVTAVAQRVLASHGDNVSLACRVETDPNAAVTWLWDDRPVINTSAQTDHRYRVLELVAPKRDARVSNLTIAGAAVQDQGIYRCVAENKAGRVETNLTLKVSHRIKETALIALDKVFVTSALFGSIVFILLVCTISCTILYRRNRRNRMPIKVVSNTIQGSPQVSVRDQNSQLSRMKSEVDYHVVPTSESFNKFKVVNENSLITSKDSSGDQIIFEKLNPPNPHSTTPGKNDKQNTLGLKGISKTVSYVEMPKSESGEADPLLKEIYKETSFVRSSGFTSSQTSLIGYSSPFPDLLDLPTSNQMGSVDRLPFCTMPRRGKRDEQLLLDDHTPGPHRPPLYHRPAHFYQRSHRFSLRAGEEFIKLREATIAALGGERIRWTSALSLELSSNSSS</sequence>
<dbReference type="GO" id="GO:0007155">
    <property type="term" value="P:cell adhesion"/>
    <property type="evidence" value="ECO:0007669"/>
    <property type="project" value="UniProtKB-KW"/>
</dbReference>
<proteinExistence type="predicted"/>
<keyword evidence="2" id="KW-0433">Leucine-rich repeat</keyword>
<dbReference type="PROSITE" id="PS50835">
    <property type="entry name" value="IG_LIKE"/>
    <property type="match status" value="1"/>
</dbReference>
<dbReference type="InterPro" id="IPR003598">
    <property type="entry name" value="Ig_sub2"/>
</dbReference>
<evidence type="ECO:0000313" key="15">
    <source>
        <dbReference type="Proteomes" id="UP000694843"/>
    </source>
</evidence>
<dbReference type="SMART" id="SM00369">
    <property type="entry name" value="LRR_TYP"/>
    <property type="match status" value="6"/>
</dbReference>
<dbReference type="InterPro" id="IPR050467">
    <property type="entry name" value="LRFN"/>
</dbReference>
<dbReference type="InterPro" id="IPR032675">
    <property type="entry name" value="LRR_dom_sf"/>
</dbReference>
<evidence type="ECO:0000256" key="6">
    <source>
        <dbReference type="ARBA" id="ARBA00022889"/>
    </source>
</evidence>
<dbReference type="InterPro" id="IPR000483">
    <property type="entry name" value="Cys-rich_flank_reg_C"/>
</dbReference>
<gene>
    <name evidence="16" type="primary">LOC108676715</name>
</gene>
<evidence type="ECO:0000256" key="2">
    <source>
        <dbReference type="ARBA" id="ARBA00022614"/>
    </source>
</evidence>
<dbReference type="GO" id="GO:0016020">
    <property type="term" value="C:membrane"/>
    <property type="evidence" value="ECO:0007669"/>
    <property type="project" value="UniProtKB-SubCell"/>
</dbReference>
<dbReference type="PROSITE" id="PS51257">
    <property type="entry name" value="PROKAR_LIPOPROTEIN"/>
    <property type="match status" value="1"/>
</dbReference>
<keyword evidence="5" id="KW-0677">Repeat</keyword>
<dbReference type="Pfam" id="PF07679">
    <property type="entry name" value="I-set"/>
    <property type="match status" value="1"/>
</dbReference>
<evidence type="ECO:0000256" key="7">
    <source>
        <dbReference type="ARBA" id="ARBA00022989"/>
    </source>
</evidence>
<evidence type="ECO:0000313" key="16">
    <source>
        <dbReference type="RefSeq" id="XP_018020334.1"/>
    </source>
</evidence>